<dbReference type="Gene3D" id="3.20.20.140">
    <property type="entry name" value="Metal-dependent hydrolases"/>
    <property type="match status" value="1"/>
</dbReference>
<comment type="caution">
    <text evidence="1">The sequence shown here is derived from an EMBL/GenBank/DDBJ whole genome shotgun (WGS) entry which is preliminary data.</text>
</comment>
<dbReference type="AlphaFoldDB" id="A0AAE3L8H0"/>
<dbReference type="SUPFAM" id="SSF51556">
    <property type="entry name" value="Metallo-dependent hydrolases"/>
    <property type="match status" value="1"/>
</dbReference>
<evidence type="ECO:0000313" key="1">
    <source>
        <dbReference type="EMBL" id="MCS5709909.1"/>
    </source>
</evidence>
<organism evidence="1 2">
    <name type="scientific">Candidatus Berkiella aquae</name>
    <dbReference type="NCBI Taxonomy" id="295108"/>
    <lineage>
        <taxon>Bacteria</taxon>
        <taxon>Pseudomonadati</taxon>
        <taxon>Pseudomonadota</taxon>
        <taxon>Gammaproteobacteria</taxon>
        <taxon>Candidatus Berkiellales</taxon>
        <taxon>Candidatus Berkiellaceae</taxon>
        <taxon>Candidatus Berkiella</taxon>
    </lineage>
</organism>
<gene>
    <name evidence="1" type="ORF">HT99x_000565</name>
</gene>
<proteinExistence type="predicted"/>
<reference evidence="1" key="2">
    <citation type="submission" date="2021-06" db="EMBL/GenBank/DDBJ databases">
        <title>Genomic Description and Analysis of Intracellular Bacteria, Candidatus Berkiella cookevillensis and Candidatus Berkiella aquae.</title>
        <authorList>
            <person name="Kidane D.T."/>
            <person name="Mehari Y.T."/>
            <person name="Rice F.C."/>
            <person name="Arivett B.A."/>
            <person name="Farone A.L."/>
            <person name="Berk S.G."/>
            <person name="Farone M.B."/>
        </authorList>
    </citation>
    <scope>NUCLEOTIDE SEQUENCE</scope>
    <source>
        <strain evidence="1">HT99</strain>
    </source>
</reference>
<sequence length="92" mass="10832">MKALKIPVEICPSCHQQLNWWKEGQPHPILTLYQHRTRVLPGTDDNILFNCDDEQEQKKLDDILLVPEKYAHLSEAEQQQKVAEKRKGYMFS</sequence>
<dbReference type="Proteomes" id="UP000051497">
    <property type="component" value="Unassembled WGS sequence"/>
</dbReference>
<dbReference type="InterPro" id="IPR032466">
    <property type="entry name" value="Metal_Hydrolase"/>
</dbReference>
<protein>
    <submittedName>
        <fullName evidence="1">Uncharacterized protein</fullName>
    </submittedName>
</protein>
<evidence type="ECO:0000313" key="2">
    <source>
        <dbReference type="Proteomes" id="UP000051497"/>
    </source>
</evidence>
<reference evidence="1" key="1">
    <citation type="journal article" date="2016" name="Genome Announc.">
        <title>Draft Genome Sequences of Two Novel Amoeba-Resistant Intranuclear Bacteria, 'Candidatus Berkiella cookevillensis' and 'Candidatus Berkiella aquae'.</title>
        <authorList>
            <person name="Mehari Y.T."/>
            <person name="Arivett B.A."/>
            <person name="Farone A.L."/>
            <person name="Gunderson J.H."/>
            <person name="Farone M.B."/>
        </authorList>
    </citation>
    <scope>NUCLEOTIDE SEQUENCE</scope>
    <source>
        <strain evidence="1">HT99</strain>
    </source>
</reference>
<keyword evidence="2" id="KW-1185">Reference proteome</keyword>
<name>A0AAE3L8H0_9GAMM</name>
<dbReference type="EMBL" id="LKAJ02000001">
    <property type="protein sequence ID" value="MCS5709909.1"/>
    <property type="molecule type" value="Genomic_DNA"/>
</dbReference>
<accession>A0AAE3L8H0</accession>